<keyword evidence="2" id="KW-1185">Reference proteome</keyword>
<dbReference type="AlphaFoldDB" id="C0D1Y6"/>
<dbReference type="EMBL" id="ACCJ01000247">
    <property type="protein sequence ID" value="EEG54658.1"/>
    <property type="molecule type" value="Genomic_DNA"/>
</dbReference>
<proteinExistence type="predicted"/>
<organism evidence="1 2">
    <name type="scientific">[Clostridium] asparagiforme DSM 15981</name>
    <dbReference type="NCBI Taxonomy" id="518636"/>
    <lineage>
        <taxon>Bacteria</taxon>
        <taxon>Bacillati</taxon>
        <taxon>Bacillota</taxon>
        <taxon>Clostridia</taxon>
        <taxon>Lachnospirales</taxon>
        <taxon>Lachnospiraceae</taxon>
        <taxon>Enterocloster</taxon>
    </lineage>
</organism>
<accession>C0D1Y6</accession>
<evidence type="ECO:0000313" key="1">
    <source>
        <dbReference type="EMBL" id="EEG54658.1"/>
    </source>
</evidence>
<reference evidence="1 2" key="1">
    <citation type="submission" date="2009-02" db="EMBL/GenBank/DDBJ databases">
        <title>Draft genome sequence of Clostridium asparagiforme (DSM 15981).</title>
        <authorList>
            <person name="Sudarsanam P."/>
            <person name="Ley R."/>
            <person name="Guruge J."/>
            <person name="Turnbaugh P.J."/>
            <person name="Mahowald M."/>
            <person name="Liep D."/>
            <person name="Gordon J."/>
        </authorList>
    </citation>
    <scope>NUCLEOTIDE SEQUENCE [LARGE SCALE GENOMIC DNA]</scope>
    <source>
        <strain evidence="1 2">DSM 15981</strain>
    </source>
</reference>
<name>C0D1Y6_9FIRM</name>
<sequence>MSPDCSIPYFIRNGTVFFLNFPTDFTYYEIRVTIVLRNYFTR</sequence>
<dbReference type="Proteomes" id="UP000004756">
    <property type="component" value="Unassembled WGS sequence"/>
</dbReference>
<comment type="caution">
    <text evidence="1">The sequence shown here is derived from an EMBL/GenBank/DDBJ whole genome shotgun (WGS) entry which is preliminary data.</text>
</comment>
<evidence type="ECO:0000313" key="2">
    <source>
        <dbReference type="Proteomes" id="UP000004756"/>
    </source>
</evidence>
<dbReference type="HOGENOM" id="CLU_3249303_0_0_9"/>
<gene>
    <name evidence="1" type="ORF">CLOSTASPAR_03275</name>
</gene>
<protein>
    <submittedName>
        <fullName evidence="1">Uncharacterized protein</fullName>
    </submittedName>
</protein>